<comment type="caution">
    <text evidence="2">The sequence shown here is derived from an EMBL/GenBank/DDBJ whole genome shotgun (WGS) entry which is preliminary data.</text>
</comment>
<dbReference type="InterPro" id="IPR011990">
    <property type="entry name" value="TPR-like_helical_dom_sf"/>
</dbReference>
<sequence>MQDYIQLINDQKFREANVLLLKLVEESPNDPVINFYCAVTYDALGMERKAIQFYKAALTSEINGPLRERTYVQLGSSYRCVGEYQKCRNILEEGMMEYPHNLAMKVFHSMVMYNLNENEESMTSLLSILVSTTSDPWIAKYSKALEFYSDKLDQTW</sequence>
<evidence type="ECO:0000259" key="1">
    <source>
        <dbReference type="Pfam" id="PF12688"/>
    </source>
</evidence>
<protein>
    <submittedName>
        <fullName evidence="2">Tetratricopeptide repeat protein</fullName>
    </submittedName>
</protein>
<dbReference type="InterPro" id="IPR041656">
    <property type="entry name" value="TPR_5"/>
</dbReference>
<reference evidence="2 3" key="1">
    <citation type="submission" date="2022-01" db="EMBL/GenBank/DDBJ databases">
        <title>Alkalihalobacillus sp. EGI L200015, a novel bacterium isolated from a salt lake sediment.</title>
        <authorList>
            <person name="Gao L."/>
            <person name="Fang B.-Z."/>
            <person name="Li W.-J."/>
        </authorList>
    </citation>
    <scope>NUCLEOTIDE SEQUENCE [LARGE SCALE GENOMIC DNA]</scope>
    <source>
        <strain evidence="2 3">KCTC 12718</strain>
    </source>
</reference>
<dbReference type="SUPFAM" id="SSF48452">
    <property type="entry name" value="TPR-like"/>
    <property type="match status" value="1"/>
</dbReference>
<organism evidence="2 3">
    <name type="scientific">Pseudalkalibacillus berkeleyi</name>
    <dbReference type="NCBI Taxonomy" id="1069813"/>
    <lineage>
        <taxon>Bacteria</taxon>
        <taxon>Bacillati</taxon>
        <taxon>Bacillota</taxon>
        <taxon>Bacilli</taxon>
        <taxon>Bacillales</taxon>
        <taxon>Fictibacillaceae</taxon>
        <taxon>Pseudalkalibacillus</taxon>
    </lineage>
</organism>
<dbReference type="Proteomes" id="UP001649381">
    <property type="component" value="Unassembled WGS sequence"/>
</dbReference>
<feature type="domain" description="Tetratrico peptide repeat group 5" evidence="1">
    <location>
        <begin position="31"/>
        <end position="152"/>
    </location>
</feature>
<name>A0ABS9H121_9BACL</name>
<evidence type="ECO:0000313" key="2">
    <source>
        <dbReference type="EMBL" id="MCF6137776.1"/>
    </source>
</evidence>
<keyword evidence="3" id="KW-1185">Reference proteome</keyword>
<dbReference type="Gene3D" id="1.25.40.10">
    <property type="entry name" value="Tetratricopeptide repeat domain"/>
    <property type="match status" value="1"/>
</dbReference>
<gene>
    <name evidence="2" type="ORF">L2716_08540</name>
</gene>
<dbReference type="RefSeq" id="WP_236333648.1">
    <property type="nucleotide sequence ID" value="NZ_JAKIJS010000001.1"/>
</dbReference>
<accession>A0ABS9H121</accession>
<proteinExistence type="predicted"/>
<dbReference type="EMBL" id="JAKIJS010000001">
    <property type="protein sequence ID" value="MCF6137776.1"/>
    <property type="molecule type" value="Genomic_DNA"/>
</dbReference>
<evidence type="ECO:0000313" key="3">
    <source>
        <dbReference type="Proteomes" id="UP001649381"/>
    </source>
</evidence>
<dbReference type="Pfam" id="PF12688">
    <property type="entry name" value="TPR_5"/>
    <property type="match status" value="1"/>
</dbReference>